<accession>A0ACB8VYM4</accession>
<evidence type="ECO:0000313" key="1">
    <source>
        <dbReference type="EMBL" id="KAI3360716.1"/>
    </source>
</evidence>
<dbReference type="Proteomes" id="UP000831701">
    <property type="component" value="Chromosome 16"/>
</dbReference>
<protein>
    <submittedName>
        <fullName evidence="1">Uncharacterized protein</fullName>
    </submittedName>
</protein>
<proteinExistence type="predicted"/>
<reference evidence="1" key="1">
    <citation type="submission" date="2022-04" db="EMBL/GenBank/DDBJ databases">
        <title>Jade perch genome.</title>
        <authorList>
            <person name="Chao B."/>
        </authorList>
    </citation>
    <scope>NUCLEOTIDE SEQUENCE</scope>
    <source>
        <strain evidence="1">CB-2022</strain>
    </source>
</reference>
<dbReference type="EMBL" id="CM041546">
    <property type="protein sequence ID" value="KAI3360716.1"/>
    <property type="molecule type" value="Genomic_DNA"/>
</dbReference>
<keyword evidence="2" id="KW-1185">Reference proteome</keyword>
<name>A0ACB8VYM4_9TELE</name>
<sequence>MSVILSVISGCWCVQVQDSVSVRVPSSVILLGFMLHLFWPCRAPVGASGPPSIQDMELREEWQDDGFPRPLPEDCGSLEEAESPSGGEERPAPPTSLALSGTIVGGAKKRLVAPSLSLTLSRRDSHDGFSAAALSATPEETPSLDINLEALETPSGSETGTLPDSNHELEWEDDLPRMARGGAADVARSPTEQSEGLMELDQMDSKGRRWRRFCISGHEYHVNMSVLEPYLQVLSHGGYYGDEMNAIILFTSCYLPENTIEDYEYVMDNLFRYIVGTLDLMVSENYLLVYLCAMAPRNKLPSIKWLHQCYTSIDRRLKKDLKGLLVVHPAWYIKALLTVVKPFISEKFSRKIRFVHSLQELSQFIPTDRLQIPDAIRHCFKQLTDRKLTEHADFSHRAAIMVLSPGNKLRLFQLLFSDPGRSFYSSGDKVSGSVRLQAEQTCRLAALRITAAGCARVEHRGGKKRRSGRQEEEYLRYEEEVRLEEQLSRDSDGYFLLHSGKTYSFQFGFELPAAGRLVSSYKGKFGSVRYIVRALLDRPSQHALQCEREFEVEEPLDVNRPELLAPAAASKQKKVTCMFIPDGQVSITAQIDRKGFCEGEDISINAKFENTCSRIVVPKAAIIAKHSYMADGRTKEFRQKLSAVRGNHIISGMCDMWQGKTIRVPKLRPTLLGCGIIKVDYALMIYLHIPGSEKLILELPLVIGTIPFSGVGSRTSSMSSQAGSLSSWASFPSAPPSYSNIHRDLRVDGPRTPLLHDYDGGEDEDDEGGLFMRAPELYYPPPPAYSEVRPPDQRPGLGWSICQEGRDCR</sequence>
<evidence type="ECO:0000313" key="2">
    <source>
        <dbReference type="Proteomes" id="UP000831701"/>
    </source>
</evidence>
<organism evidence="1 2">
    <name type="scientific">Scortum barcoo</name>
    <name type="common">barcoo grunter</name>
    <dbReference type="NCBI Taxonomy" id="214431"/>
    <lineage>
        <taxon>Eukaryota</taxon>
        <taxon>Metazoa</taxon>
        <taxon>Chordata</taxon>
        <taxon>Craniata</taxon>
        <taxon>Vertebrata</taxon>
        <taxon>Euteleostomi</taxon>
        <taxon>Actinopterygii</taxon>
        <taxon>Neopterygii</taxon>
        <taxon>Teleostei</taxon>
        <taxon>Neoteleostei</taxon>
        <taxon>Acanthomorphata</taxon>
        <taxon>Eupercaria</taxon>
        <taxon>Centrarchiformes</taxon>
        <taxon>Terapontoidei</taxon>
        <taxon>Terapontidae</taxon>
        <taxon>Scortum</taxon>
    </lineage>
</organism>
<comment type="caution">
    <text evidence="1">The sequence shown here is derived from an EMBL/GenBank/DDBJ whole genome shotgun (WGS) entry which is preliminary data.</text>
</comment>
<gene>
    <name evidence="1" type="ORF">L3Q82_012856</name>
</gene>